<feature type="binding site" evidence="5">
    <location>
        <position position="233"/>
    </location>
    <ligand>
        <name>a divalent metal cation</name>
        <dbReference type="ChEBI" id="CHEBI:60240"/>
        <label>1</label>
    </ligand>
</feature>
<dbReference type="GO" id="GO:0046872">
    <property type="term" value="F:metal ion binding"/>
    <property type="evidence" value="ECO:0007669"/>
    <property type="project" value="UniProtKB-KW"/>
</dbReference>
<evidence type="ECO:0000256" key="4">
    <source>
        <dbReference type="ARBA" id="ARBA00022723"/>
    </source>
</evidence>
<comment type="caution">
    <text evidence="6">The sequence shown here is derived from an EMBL/GenBank/DDBJ whole genome shotgun (WGS) entry which is preliminary data.</text>
</comment>
<feature type="binding site" evidence="5">
    <location>
        <position position="65"/>
    </location>
    <ligand>
        <name>a divalent metal cation</name>
        <dbReference type="ChEBI" id="CHEBI:60240"/>
        <label>1</label>
    </ligand>
</feature>
<protein>
    <recommendedName>
        <fullName evidence="3">GTP cyclohydrolase 1 type 2 homolog</fullName>
    </recommendedName>
</protein>
<dbReference type="EMBL" id="JACIFD010000007">
    <property type="protein sequence ID" value="MBB4071529.1"/>
    <property type="molecule type" value="Genomic_DNA"/>
</dbReference>
<evidence type="ECO:0000256" key="1">
    <source>
        <dbReference type="ARBA" id="ARBA00006964"/>
    </source>
</evidence>
<reference evidence="6" key="1">
    <citation type="submission" date="2020-08" db="EMBL/GenBank/DDBJ databases">
        <title>Sequencing the genomes of 1000 actinobacteria strains.</title>
        <authorList>
            <person name="Klenk H.-P."/>
        </authorList>
    </citation>
    <scope>NUCLEOTIDE SEQUENCE [LARGE SCALE GENOMIC DNA]</scope>
    <source>
        <strain evidence="6">DSM 27064</strain>
    </source>
</reference>
<evidence type="ECO:0000256" key="2">
    <source>
        <dbReference type="ARBA" id="ARBA00011643"/>
    </source>
</evidence>
<dbReference type="AlphaFoldDB" id="A0A840DPQ1"/>
<keyword evidence="4 5" id="KW-0479">Metal-binding</keyword>
<dbReference type="GO" id="GO:0005737">
    <property type="term" value="C:cytoplasm"/>
    <property type="evidence" value="ECO:0007669"/>
    <property type="project" value="TreeGrafter"/>
</dbReference>
<evidence type="ECO:0000256" key="3">
    <source>
        <dbReference type="ARBA" id="ARBA00022112"/>
    </source>
</evidence>
<evidence type="ECO:0000256" key="5">
    <source>
        <dbReference type="PIRSR" id="PIRSR602678-1"/>
    </source>
</evidence>
<gene>
    <name evidence="6" type="ORF">F5897_000837</name>
</gene>
<evidence type="ECO:0000313" key="6">
    <source>
        <dbReference type="EMBL" id="MBB4071529.1"/>
    </source>
</evidence>
<dbReference type="PANTHER" id="PTHR13799:SF14">
    <property type="entry name" value="GTP CYCLOHYDROLASE 1 TYPE 2 HOMOLOG"/>
    <property type="match status" value="1"/>
</dbReference>
<feature type="binding site" evidence="5">
    <location>
        <position position="229"/>
    </location>
    <ligand>
        <name>a divalent metal cation</name>
        <dbReference type="ChEBI" id="CHEBI:60240"/>
        <label>1</label>
    </ligand>
</feature>
<evidence type="ECO:0000313" key="7">
    <source>
        <dbReference type="Proteomes" id="UP000571183"/>
    </source>
</evidence>
<dbReference type="InterPro" id="IPR002678">
    <property type="entry name" value="DUF34/NIF3"/>
</dbReference>
<dbReference type="Pfam" id="PF01784">
    <property type="entry name" value="DUF34_NIF3"/>
    <property type="match status" value="1"/>
</dbReference>
<dbReference type="FunFam" id="3.40.1390.30:FF:000001">
    <property type="entry name" value="GTP cyclohydrolase 1 type 2"/>
    <property type="match status" value="1"/>
</dbReference>
<comment type="subunit">
    <text evidence="2">Homohexamer.</text>
</comment>
<keyword evidence="7" id="KW-1185">Reference proteome</keyword>
<proteinExistence type="inferred from homology"/>
<feature type="binding site" evidence="5">
    <location>
        <position position="104"/>
    </location>
    <ligand>
        <name>a divalent metal cation</name>
        <dbReference type="ChEBI" id="CHEBI:60240"/>
        <label>1</label>
    </ligand>
</feature>
<dbReference type="SUPFAM" id="SSF102705">
    <property type="entry name" value="NIF3 (NGG1p interacting factor 3)-like"/>
    <property type="match status" value="1"/>
</dbReference>
<accession>A0A840DPQ1</accession>
<organism evidence="6 7">
    <name type="scientific">Canibacter oris</name>
    <dbReference type="NCBI Taxonomy" id="1365628"/>
    <lineage>
        <taxon>Bacteria</taxon>
        <taxon>Bacillati</taxon>
        <taxon>Actinomycetota</taxon>
        <taxon>Actinomycetes</taxon>
        <taxon>Micrococcales</taxon>
        <taxon>Microbacteriaceae</taxon>
        <taxon>Canibacter</taxon>
    </lineage>
</organism>
<dbReference type="NCBIfam" id="TIGR00486">
    <property type="entry name" value="YbgI_SA1388"/>
    <property type="match status" value="1"/>
</dbReference>
<sequence>MTTVQDVINSCRSLWPEHTAEQWDRVGLSVGEPHAPVRKVALALDASLANCAAAQQLGAQMLLTHHPLLLQAVHSVAATDYKGRVITELIRSGMALYSAHTNADIVPDGVSDIIATRLGLQELQPLVPAEHDSSHGIGRRGRLADPLSLQEFVDRAAAIFPDTVSGLRVAGDPQQKVEHIALCGGAGDSLLSNELVLQSDVYLTSDLRHHPAQEFRENNPDIALVDVAHWAAESLWLEVAAQQLSAALPGVEFVVCDIKSDPWIFSAHKQGASK</sequence>
<dbReference type="InterPro" id="IPR036069">
    <property type="entry name" value="DUF34/NIF3_sf"/>
</dbReference>
<dbReference type="Proteomes" id="UP000571183">
    <property type="component" value="Unassembled WGS sequence"/>
</dbReference>
<comment type="similarity">
    <text evidence="1">Belongs to the GTP cyclohydrolase I type 2/NIF3 family.</text>
</comment>
<dbReference type="PANTHER" id="PTHR13799">
    <property type="entry name" value="NGG1 INTERACTING FACTOR 3"/>
    <property type="match status" value="1"/>
</dbReference>
<feature type="binding site" evidence="5">
    <location>
        <position position="66"/>
    </location>
    <ligand>
        <name>a divalent metal cation</name>
        <dbReference type="ChEBI" id="CHEBI:60240"/>
        <label>1</label>
    </ligand>
</feature>
<dbReference type="RefSeq" id="WP_124824125.1">
    <property type="nucleotide sequence ID" value="NZ_JACIFD010000007.1"/>
</dbReference>
<dbReference type="Gene3D" id="3.40.1390.30">
    <property type="entry name" value="NIF3 (NGG1p interacting factor 3)-like"/>
    <property type="match status" value="2"/>
</dbReference>
<name>A0A840DPQ1_9MICO</name>